<gene>
    <name evidence="1" type="ORF">M5598_28055</name>
</gene>
<keyword evidence="1" id="KW-0614">Plasmid</keyword>
<evidence type="ECO:0000313" key="2">
    <source>
        <dbReference type="Proteomes" id="UP001163036"/>
    </source>
</evidence>
<proteinExistence type="predicted"/>
<dbReference type="Proteomes" id="UP001163036">
    <property type="component" value="Plasmid pVP-16-VB00198-1"/>
</dbReference>
<reference evidence="1" key="1">
    <citation type="submission" date="2022-05" db="EMBL/GenBank/DDBJ databases">
        <title>Megaplasmid of Vibrio parahaemolyticus.</title>
        <authorList>
            <person name="Strauch E."/>
            <person name="Borowiak M."/>
        </authorList>
    </citation>
    <scope>NUCLEOTIDE SEQUENCE</scope>
    <source>
        <strain evidence="1">16-VB00198</strain>
        <plasmid evidence="1">pVP-16-VB00198-1</plasmid>
    </source>
</reference>
<sequence>MKSNALLINEDDIGIVLVSLDVELEQENIEAAFDEIDYDRLYGDLEEYSRKSVSQQRVMAHELIKKQILQAQIF</sequence>
<accession>A0A3E1IEC5</accession>
<dbReference type="RefSeq" id="WP_020330853.1">
    <property type="nucleotide sequence ID" value="NZ_CP062152.1"/>
</dbReference>
<protein>
    <submittedName>
        <fullName evidence="1">Uncharacterized protein</fullName>
    </submittedName>
</protein>
<evidence type="ECO:0000313" key="1">
    <source>
        <dbReference type="EMBL" id="UYV29839.1"/>
    </source>
</evidence>
<name>A0A3E1IEC5_VIBPH</name>
<geneLocation type="plasmid" evidence="1 2">
    <name>pVP-16-VB00198-1</name>
</geneLocation>
<dbReference type="EMBL" id="CP097357">
    <property type="protein sequence ID" value="UYV29839.1"/>
    <property type="molecule type" value="Genomic_DNA"/>
</dbReference>
<dbReference type="AlphaFoldDB" id="A0A3E1IEC5"/>
<organism evidence="1 2">
    <name type="scientific">Vibrio parahaemolyticus</name>
    <dbReference type="NCBI Taxonomy" id="670"/>
    <lineage>
        <taxon>Bacteria</taxon>
        <taxon>Pseudomonadati</taxon>
        <taxon>Pseudomonadota</taxon>
        <taxon>Gammaproteobacteria</taxon>
        <taxon>Vibrionales</taxon>
        <taxon>Vibrionaceae</taxon>
        <taxon>Vibrio</taxon>
    </lineage>
</organism>